<dbReference type="SUPFAM" id="SSF48403">
    <property type="entry name" value="Ankyrin repeat"/>
    <property type="match status" value="1"/>
</dbReference>
<dbReference type="PANTHER" id="PTHR24171">
    <property type="entry name" value="ANKYRIN REPEAT DOMAIN-CONTAINING PROTEIN 39-RELATED"/>
    <property type="match status" value="1"/>
</dbReference>
<feature type="region of interest" description="Disordered" evidence="4">
    <location>
        <begin position="130"/>
        <end position="161"/>
    </location>
</feature>
<keyword evidence="2 3" id="KW-0040">ANK repeat</keyword>
<dbReference type="Gene3D" id="1.25.40.20">
    <property type="entry name" value="Ankyrin repeat-containing domain"/>
    <property type="match status" value="1"/>
</dbReference>
<feature type="compositionally biased region" description="Basic and acidic residues" evidence="4">
    <location>
        <begin position="134"/>
        <end position="148"/>
    </location>
</feature>
<dbReference type="InterPro" id="IPR002110">
    <property type="entry name" value="Ankyrin_rpt"/>
</dbReference>
<evidence type="ECO:0000256" key="2">
    <source>
        <dbReference type="ARBA" id="ARBA00023043"/>
    </source>
</evidence>
<dbReference type="GO" id="GO:0004842">
    <property type="term" value="F:ubiquitin-protein transferase activity"/>
    <property type="evidence" value="ECO:0007669"/>
    <property type="project" value="TreeGrafter"/>
</dbReference>
<dbReference type="SMART" id="SM00248">
    <property type="entry name" value="ANK"/>
    <property type="match status" value="2"/>
</dbReference>
<evidence type="ECO:0000256" key="3">
    <source>
        <dbReference type="PROSITE-ProRule" id="PRU00023"/>
    </source>
</evidence>
<dbReference type="Pfam" id="PF12796">
    <property type="entry name" value="Ank_2"/>
    <property type="match status" value="1"/>
</dbReference>
<dbReference type="PROSITE" id="PS50297">
    <property type="entry name" value="ANK_REP_REGION"/>
    <property type="match status" value="1"/>
</dbReference>
<dbReference type="OrthoDB" id="19174at2759"/>
<keyword evidence="1" id="KW-0677">Repeat</keyword>
<evidence type="ECO:0000256" key="1">
    <source>
        <dbReference type="ARBA" id="ARBA00022737"/>
    </source>
</evidence>
<evidence type="ECO:0000313" key="5">
    <source>
        <dbReference type="EMBL" id="KAA1078372.1"/>
    </source>
</evidence>
<dbReference type="PROSITE" id="PS50088">
    <property type="entry name" value="ANK_REPEAT"/>
    <property type="match status" value="1"/>
</dbReference>
<feature type="repeat" description="ANK" evidence="3">
    <location>
        <begin position="43"/>
        <end position="75"/>
    </location>
</feature>
<dbReference type="AlphaFoldDB" id="A0A5B0MPF4"/>
<reference evidence="5 6" key="1">
    <citation type="submission" date="2019-05" db="EMBL/GenBank/DDBJ databases">
        <title>Emergence of the Ug99 lineage of the wheat stem rust pathogen through somatic hybridization.</title>
        <authorList>
            <person name="Li F."/>
            <person name="Upadhyaya N.M."/>
            <person name="Sperschneider J."/>
            <person name="Matny O."/>
            <person name="Nguyen-Phuc H."/>
            <person name="Mago R."/>
            <person name="Raley C."/>
            <person name="Miller M.E."/>
            <person name="Silverstein K.A.T."/>
            <person name="Henningsen E."/>
            <person name="Hirsch C.D."/>
            <person name="Visser B."/>
            <person name="Pretorius Z.A."/>
            <person name="Steffenson B.J."/>
            <person name="Schwessinger B."/>
            <person name="Dodds P.N."/>
            <person name="Figueroa M."/>
        </authorList>
    </citation>
    <scope>NUCLEOTIDE SEQUENCE [LARGE SCALE GENOMIC DNA]</scope>
    <source>
        <strain evidence="5">21-0</strain>
    </source>
</reference>
<name>A0A5B0MPF4_PUCGR</name>
<dbReference type="InterPro" id="IPR036770">
    <property type="entry name" value="Ankyrin_rpt-contain_sf"/>
</dbReference>
<gene>
    <name evidence="5" type="ORF">PGT21_034196</name>
</gene>
<dbReference type="PANTHER" id="PTHR24171:SF8">
    <property type="entry name" value="BRCA1-ASSOCIATED RING DOMAIN PROTEIN 1"/>
    <property type="match status" value="1"/>
</dbReference>
<proteinExistence type="predicted"/>
<dbReference type="GO" id="GO:0085020">
    <property type="term" value="P:protein K6-linked ubiquitination"/>
    <property type="evidence" value="ECO:0007669"/>
    <property type="project" value="TreeGrafter"/>
</dbReference>
<dbReference type="Proteomes" id="UP000324748">
    <property type="component" value="Unassembled WGS sequence"/>
</dbReference>
<comment type="caution">
    <text evidence="5">The sequence shown here is derived from an EMBL/GenBank/DDBJ whole genome shotgun (WGS) entry which is preliminary data.</text>
</comment>
<accession>A0A5B0MPF4</accession>
<feature type="region of interest" description="Disordered" evidence="4">
    <location>
        <begin position="211"/>
        <end position="256"/>
    </location>
</feature>
<evidence type="ECO:0000313" key="6">
    <source>
        <dbReference type="Proteomes" id="UP000324748"/>
    </source>
</evidence>
<keyword evidence="6" id="KW-1185">Reference proteome</keyword>
<evidence type="ECO:0000256" key="4">
    <source>
        <dbReference type="SAM" id="MobiDB-lite"/>
    </source>
</evidence>
<organism evidence="5 6">
    <name type="scientific">Puccinia graminis f. sp. tritici</name>
    <dbReference type="NCBI Taxonomy" id="56615"/>
    <lineage>
        <taxon>Eukaryota</taxon>
        <taxon>Fungi</taxon>
        <taxon>Dikarya</taxon>
        <taxon>Basidiomycota</taxon>
        <taxon>Pucciniomycotina</taxon>
        <taxon>Pucciniomycetes</taxon>
        <taxon>Pucciniales</taxon>
        <taxon>Pucciniaceae</taxon>
        <taxon>Puccinia</taxon>
    </lineage>
</organism>
<protein>
    <submittedName>
        <fullName evidence="5">Uncharacterized protein</fullName>
    </submittedName>
</protein>
<sequence length="256" mass="27912">MSPNICGGQTERKNIWVAAGDGDLERVKELIQAGLSPTVADENSYTPLHAAASWGRLEVLKYLHSQGGDMNTTDDEGDTPLFSVEDLETAKLVIELGGDPRHKNAEGKTAAENLFEDYPEVSNYLRSVNGESPLEDRESNDPEDRLQGEETSQEDPTSSMTQTLIEKVREMMTEAESNGIDSESPELDLRLRELVTRTVDQSVGLGKQLAAGARDLSQSSPTIVSHDLATVAEGDEPPEESSQVVDQAEANKRQKT</sequence>
<dbReference type="EMBL" id="VSWC01000144">
    <property type="protein sequence ID" value="KAA1078372.1"/>
    <property type="molecule type" value="Genomic_DNA"/>
</dbReference>